<dbReference type="STRING" id="1385520.N802_06975"/>
<sequence>MATVLDATHAMTALHATEAASVHLAAWARVDGIAPADVDRALYEERSLVKQLAMRRTVFTFPTPLRPAALGGPSARVAVKERTRIIKEVGASDLTADGELWLGRARAAVLEFLDGSEPASAQAIREAVPEVQGTIAMAPGKKWGRDIPVAPWVIWLLGLEGSIIRGPNIGHWRLSRPQWLLTEQWLGETPPALDTSDAYAELIARYLHTFGPATVDDVQWWLGSTKTQVRATLESLSAVEVGLDSANESGWLLPTDLDPVPPLEPWGALLPVLDPTTMGWKLRDFYLDPQHRPFLFDTAGNGGATAWWDGRIVGAWVQDPDGAVVLGIREDIGRDATAQLEARAAELSAWLGGDRISSPYSALQLKWAPLP</sequence>
<name>A0A0A0J1I8_9MICO</name>
<dbReference type="eggNOG" id="COG3214">
    <property type="taxonomic scope" value="Bacteria"/>
</dbReference>
<dbReference type="AlphaFoldDB" id="A0A0A0J1I8"/>
<organism evidence="1 2">
    <name type="scientific">Knoellia sinensis KCTC 19936</name>
    <dbReference type="NCBI Taxonomy" id="1385520"/>
    <lineage>
        <taxon>Bacteria</taxon>
        <taxon>Bacillati</taxon>
        <taxon>Actinomycetota</taxon>
        <taxon>Actinomycetes</taxon>
        <taxon>Micrococcales</taxon>
        <taxon>Intrasporangiaceae</taxon>
        <taxon>Knoellia</taxon>
    </lineage>
</organism>
<keyword evidence="2" id="KW-1185">Reference proteome</keyword>
<accession>A0A0A0J1I8</accession>
<evidence type="ECO:0000313" key="2">
    <source>
        <dbReference type="Proteomes" id="UP000030002"/>
    </source>
</evidence>
<dbReference type="Proteomes" id="UP000030002">
    <property type="component" value="Unassembled WGS sequence"/>
</dbReference>
<dbReference type="Pfam" id="PF06224">
    <property type="entry name" value="AlkZ-like"/>
    <property type="match status" value="1"/>
</dbReference>
<comment type="caution">
    <text evidence="1">The sequence shown here is derived from an EMBL/GenBank/DDBJ whole genome shotgun (WGS) entry which is preliminary data.</text>
</comment>
<protein>
    <recommendedName>
        <fullName evidence="3">Winged helix DNA-binding domain-containing protein</fullName>
    </recommendedName>
</protein>
<reference evidence="1 2" key="1">
    <citation type="submission" date="2013-08" db="EMBL/GenBank/DDBJ databases">
        <title>The genome sequence of Knoellia sinensis.</title>
        <authorList>
            <person name="Zhu W."/>
            <person name="Wang G."/>
        </authorList>
    </citation>
    <scope>NUCLEOTIDE SEQUENCE [LARGE SCALE GENOMIC DNA]</scope>
    <source>
        <strain evidence="1 2">KCTC 19936</strain>
    </source>
</reference>
<dbReference type="PANTHER" id="PTHR38479">
    <property type="entry name" value="LMO0824 PROTEIN"/>
    <property type="match status" value="1"/>
</dbReference>
<proteinExistence type="predicted"/>
<gene>
    <name evidence="1" type="ORF">N802_06975</name>
</gene>
<dbReference type="InterPro" id="IPR009351">
    <property type="entry name" value="AlkZ-like"/>
</dbReference>
<evidence type="ECO:0000313" key="1">
    <source>
        <dbReference type="EMBL" id="KGN30554.1"/>
    </source>
</evidence>
<dbReference type="EMBL" id="AVPJ01000018">
    <property type="protein sequence ID" value="KGN30554.1"/>
    <property type="molecule type" value="Genomic_DNA"/>
</dbReference>
<dbReference type="PANTHER" id="PTHR38479:SF2">
    <property type="entry name" value="WINGED HELIX DNA-BINDING DOMAIN-CONTAINING PROTEIN"/>
    <property type="match status" value="1"/>
</dbReference>
<evidence type="ECO:0008006" key="3">
    <source>
        <dbReference type="Google" id="ProtNLM"/>
    </source>
</evidence>